<dbReference type="Pfam" id="PF07876">
    <property type="entry name" value="Dabb"/>
    <property type="match status" value="1"/>
</dbReference>
<organism evidence="2 3">
    <name type="scientific">Anaeromassilibacillus senegalensis</name>
    <dbReference type="NCBI Taxonomy" id="1673717"/>
    <lineage>
        <taxon>Bacteria</taxon>
        <taxon>Bacillati</taxon>
        <taxon>Bacillota</taxon>
        <taxon>Clostridia</taxon>
        <taxon>Eubacteriales</taxon>
        <taxon>Acutalibacteraceae</taxon>
        <taxon>Anaeromassilibacillus</taxon>
    </lineage>
</organism>
<sequence length="99" mass="11049">MVKHIVMWKWKDEVKQDHPEALVASLQERFKALLGVVPGLKEIEFGANYNGGEYDIALYCAFATKEDQDAYQTNPAHLAVAETVRASTCGRACVDYEIA</sequence>
<dbReference type="Proteomes" id="UP001298681">
    <property type="component" value="Unassembled WGS sequence"/>
</dbReference>
<accession>A0ABS9MHV9</accession>
<comment type="caution">
    <text evidence="2">The sequence shown here is derived from an EMBL/GenBank/DDBJ whole genome shotgun (WGS) entry which is preliminary data.</text>
</comment>
<protein>
    <submittedName>
        <fullName evidence="2">Dabb family protein</fullName>
    </submittedName>
</protein>
<dbReference type="PROSITE" id="PS51502">
    <property type="entry name" value="S_R_A_B_BARREL"/>
    <property type="match status" value="1"/>
</dbReference>
<keyword evidence="3" id="KW-1185">Reference proteome</keyword>
<dbReference type="RefSeq" id="WP_191405619.1">
    <property type="nucleotide sequence ID" value="NZ_JAKNHQ010000005.1"/>
</dbReference>
<dbReference type="InterPro" id="IPR011008">
    <property type="entry name" value="Dimeric_a/b-barrel"/>
</dbReference>
<dbReference type="EMBL" id="JAKNHQ010000005">
    <property type="protein sequence ID" value="MCG4610405.1"/>
    <property type="molecule type" value="Genomic_DNA"/>
</dbReference>
<dbReference type="SMART" id="SM00886">
    <property type="entry name" value="Dabb"/>
    <property type="match status" value="1"/>
</dbReference>
<dbReference type="InterPro" id="IPR013097">
    <property type="entry name" value="Dabb"/>
</dbReference>
<gene>
    <name evidence="2" type="ORF">L0P57_05605</name>
</gene>
<reference evidence="2 3" key="1">
    <citation type="submission" date="2022-01" db="EMBL/GenBank/DDBJ databases">
        <title>Collection of gut derived symbiotic bacterial strains cultured from healthy donors.</title>
        <authorList>
            <person name="Lin H."/>
            <person name="Kohout C."/>
            <person name="Waligurski E."/>
            <person name="Pamer E.G."/>
        </authorList>
    </citation>
    <scope>NUCLEOTIDE SEQUENCE [LARGE SCALE GENOMIC DNA]</scope>
    <source>
        <strain evidence="2 3">DFI.7.58</strain>
    </source>
</reference>
<name>A0ABS9MHV9_9FIRM</name>
<evidence type="ECO:0000259" key="1">
    <source>
        <dbReference type="PROSITE" id="PS51502"/>
    </source>
</evidence>
<feature type="domain" description="Stress-response A/B barrel" evidence="1">
    <location>
        <begin position="2"/>
        <end position="96"/>
    </location>
</feature>
<dbReference type="PANTHER" id="PTHR37832">
    <property type="entry name" value="BLL2683 PROTEIN"/>
    <property type="match status" value="1"/>
</dbReference>
<dbReference type="PANTHER" id="PTHR37832:SF1">
    <property type="entry name" value="STRESS-RESPONSE A_B BARREL DOMAIN-CONTAINING PROTEIN"/>
    <property type="match status" value="1"/>
</dbReference>
<evidence type="ECO:0000313" key="3">
    <source>
        <dbReference type="Proteomes" id="UP001298681"/>
    </source>
</evidence>
<dbReference type="Gene3D" id="3.30.70.100">
    <property type="match status" value="1"/>
</dbReference>
<proteinExistence type="predicted"/>
<dbReference type="SUPFAM" id="SSF54909">
    <property type="entry name" value="Dimeric alpha+beta barrel"/>
    <property type="match status" value="1"/>
</dbReference>
<evidence type="ECO:0000313" key="2">
    <source>
        <dbReference type="EMBL" id="MCG4610405.1"/>
    </source>
</evidence>